<dbReference type="EMBL" id="BAABME010024845">
    <property type="protein sequence ID" value="GAA0171011.1"/>
    <property type="molecule type" value="Genomic_DNA"/>
</dbReference>
<organism evidence="1 2">
    <name type="scientific">Lithospermum erythrorhizon</name>
    <name type="common">Purple gromwell</name>
    <name type="synonym">Lithospermum officinale var. erythrorhizon</name>
    <dbReference type="NCBI Taxonomy" id="34254"/>
    <lineage>
        <taxon>Eukaryota</taxon>
        <taxon>Viridiplantae</taxon>
        <taxon>Streptophyta</taxon>
        <taxon>Embryophyta</taxon>
        <taxon>Tracheophyta</taxon>
        <taxon>Spermatophyta</taxon>
        <taxon>Magnoliopsida</taxon>
        <taxon>eudicotyledons</taxon>
        <taxon>Gunneridae</taxon>
        <taxon>Pentapetalae</taxon>
        <taxon>asterids</taxon>
        <taxon>lamiids</taxon>
        <taxon>Boraginales</taxon>
        <taxon>Boraginaceae</taxon>
        <taxon>Boraginoideae</taxon>
        <taxon>Lithospermeae</taxon>
        <taxon>Lithospermum</taxon>
    </lineage>
</organism>
<proteinExistence type="predicted"/>
<dbReference type="AlphaFoldDB" id="A0AAV3R5U9"/>
<accession>A0AAV3R5U9</accession>
<evidence type="ECO:0000313" key="1">
    <source>
        <dbReference type="EMBL" id="GAA0171011.1"/>
    </source>
</evidence>
<name>A0AAV3R5U9_LITER</name>
<evidence type="ECO:0000313" key="2">
    <source>
        <dbReference type="Proteomes" id="UP001454036"/>
    </source>
</evidence>
<dbReference type="Proteomes" id="UP001454036">
    <property type="component" value="Unassembled WGS sequence"/>
</dbReference>
<protein>
    <submittedName>
        <fullName evidence="1">Uncharacterized protein</fullName>
    </submittedName>
</protein>
<comment type="caution">
    <text evidence="1">The sequence shown here is derived from an EMBL/GenBank/DDBJ whole genome shotgun (WGS) entry which is preliminary data.</text>
</comment>
<sequence>MPDKDICDQNDVLNENSNPKDFCESYVKLLIAVDNSIIPDAMENSVGMKCKVVKSDGIYFSLINLNMLDVVQMNEKIVAISNSRLLSGEDQNLFTEFPPPTHIPYSKTISMRTHTLCKFQHSQRIKVSLPHAFPNLQLGHVLLHAKKFHTGICIQSNKDFVSLFDDYLHSHYNLK</sequence>
<gene>
    <name evidence="1" type="ORF">LIER_41062</name>
</gene>
<keyword evidence="2" id="KW-1185">Reference proteome</keyword>
<reference evidence="1 2" key="1">
    <citation type="submission" date="2024-01" db="EMBL/GenBank/DDBJ databases">
        <title>The complete chloroplast genome sequence of Lithospermum erythrorhizon: insights into the phylogenetic relationship among Boraginaceae species and the maternal lineages of purple gromwells.</title>
        <authorList>
            <person name="Okada T."/>
            <person name="Watanabe K."/>
        </authorList>
    </citation>
    <scope>NUCLEOTIDE SEQUENCE [LARGE SCALE GENOMIC DNA]</scope>
</reference>